<evidence type="ECO:0008006" key="3">
    <source>
        <dbReference type="Google" id="ProtNLM"/>
    </source>
</evidence>
<proteinExistence type="predicted"/>
<evidence type="ECO:0000313" key="2">
    <source>
        <dbReference type="Proteomes" id="UP000868515"/>
    </source>
</evidence>
<protein>
    <recommendedName>
        <fullName evidence="3">AsnC family protein</fullName>
    </recommendedName>
</protein>
<accession>A0A974KGA4</accession>
<dbReference type="Proteomes" id="UP000868515">
    <property type="component" value="Unassembled WGS sequence"/>
</dbReference>
<dbReference type="Gene3D" id="1.10.10.60">
    <property type="entry name" value="Homeodomain-like"/>
    <property type="match status" value="1"/>
</dbReference>
<evidence type="ECO:0000313" key="1">
    <source>
        <dbReference type="EMBL" id="OSD67975.1"/>
    </source>
</evidence>
<gene>
    <name evidence="1" type="ORF">R537_16820</name>
</gene>
<dbReference type="CDD" id="cd00167">
    <property type="entry name" value="SANT"/>
    <property type="match status" value="1"/>
</dbReference>
<reference evidence="1 2" key="1">
    <citation type="submission" date="2017-03" db="EMBL/GenBank/DDBJ databases">
        <title>Salmonella serotype comparative study.</title>
        <authorList>
            <person name="Liao J."/>
        </authorList>
    </citation>
    <scope>NUCLEOTIDE SEQUENCE [LARGE SCALE GENOMIC DNA]</scope>
    <source>
        <strain evidence="1 2">NY_FSL S10-1448</strain>
    </source>
</reference>
<dbReference type="InterPro" id="IPR001005">
    <property type="entry name" value="SANT/Myb"/>
</dbReference>
<comment type="caution">
    <text evidence="1">The sequence shown here is derived from an EMBL/GenBank/DDBJ whole genome shotgun (WGS) entry which is preliminary data.</text>
</comment>
<dbReference type="EMBL" id="NBPI01000013">
    <property type="protein sequence ID" value="OSD67975.1"/>
    <property type="molecule type" value="Genomic_DNA"/>
</dbReference>
<dbReference type="SUPFAM" id="SSF46689">
    <property type="entry name" value="Homeodomain-like"/>
    <property type="match status" value="1"/>
</dbReference>
<organism evidence="1 2">
    <name type="scientific">Salmonella enterica subsp. enterica serovar Rough O:d:1,7</name>
    <dbReference type="NCBI Taxonomy" id="1974323"/>
    <lineage>
        <taxon>Bacteria</taxon>
        <taxon>Pseudomonadati</taxon>
        <taxon>Pseudomonadota</taxon>
        <taxon>Gammaproteobacteria</taxon>
        <taxon>Enterobacterales</taxon>
        <taxon>Enterobacteriaceae</taxon>
        <taxon>Salmonella</taxon>
    </lineage>
</organism>
<dbReference type="InterPro" id="IPR009057">
    <property type="entry name" value="Homeodomain-like_sf"/>
</dbReference>
<name>A0A974KGA4_SALET</name>
<dbReference type="AlphaFoldDB" id="A0A974KGA4"/>
<sequence>MMMLLPMGVPGVCPKHVRAWTQEEDEILLRMHGKKNAVEIAGMLHKRTPGAVRVRFACLRDLYPGKIKPLNYRFTPKDDRFIRRHCLTMSAAELGAHIGVGVNAVRQYASRNGIRLSKCGDYHPQTKYPDSDVELIRQLRDEYNLKFREIGEKFEMSAKSCAWIYAYRQTATDAIIRELLP</sequence>
<dbReference type="RefSeq" id="WP_223365429.1">
    <property type="nucleotide sequence ID" value="NZ_NBPI01000013.1"/>
</dbReference>